<evidence type="ECO:0000313" key="3">
    <source>
        <dbReference type="Proteomes" id="UP000198923"/>
    </source>
</evidence>
<reference evidence="2 3" key="1">
    <citation type="submission" date="2016-10" db="EMBL/GenBank/DDBJ databases">
        <authorList>
            <person name="de Groot N.N."/>
        </authorList>
    </citation>
    <scope>NUCLEOTIDE SEQUENCE [LARGE SCALE GENOMIC DNA]</scope>
    <source>
        <strain evidence="2 3">CPCC 201354</strain>
    </source>
</reference>
<dbReference type="PROSITE" id="PS50995">
    <property type="entry name" value="HTH_MARR_2"/>
    <property type="match status" value="1"/>
</dbReference>
<dbReference type="SMART" id="SM00347">
    <property type="entry name" value="HTH_MARR"/>
    <property type="match status" value="1"/>
</dbReference>
<accession>A0A1G7T918</accession>
<dbReference type="STRING" id="504805.SAMN05421505_103165"/>
<dbReference type="EMBL" id="FNCN01000003">
    <property type="protein sequence ID" value="SDG31796.1"/>
    <property type="molecule type" value="Genomic_DNA"/>
</dbReference>
<feature type="domain" description="HTH marR-type" evidence="1">
    <location>
        <begin position="10"/>
        <end position="145"/>
    </location>
</feature>
<dbReference type="OrthoDB" id="7774677at2"/>
<dbReference type="RefSeq" id="WP_093168395.1">
    <property type="nucleotide sequence ID" value="NZ_FNCN01000003.1"/>
</dbReference>
<dbReference type="PANTHER" id="PTHR33164:SF57">
    <property type="entry name" value="MARR-FAMILY TRANSCRIPTIONAL REGULATOR"/>
    <property type="match status" value="1"/>
</dbReference>
<dbReference type="Gene3D" id="1.10.10.10">
    <property type="entry name" value="Winged helix-like DNA-binding domain superfamily/Winged helix DNA-binding domain"/>
    <property type="match status" value="1"/>
</dbReference>
<keyword evidence="3" id="KW-1185">Reference proteome</keyword>
<gene>
    <name evidence="2" type="ORF">SAMN05421505_103165</name>
</gene>
<dbReference type="Pfam" id="PF12802">
    <property type="entry name" value="MarR_2"/>
    <property type="match status" value="1"/>
</dbReference>
<evidence type="ECO:0000313" key="2">
    <source>
        <dbReference type="EMBL" id="SDG31796.1"/>
    </source>
</evidence>
<dbReference type="PANTHER" id="PTHR33164">
    <property type="entry name" value="TRANSCRIPTIONAL REGULATOR, MARR FAMILY"/>
    <property type="match status" value="1"/>
</dbReference>
<dbReference type="Proteomes" id="UP000198923">
    <property type="component" value="Unassembled WGS sequence"/>
</dbReference>
<dbReference type="GO" id="GO:0006950">
    <property type="term" value="P:response to stress"/>
    <property type="evidence" value="ECO:0007669"/>
    <property type="project" value="TreeGrafter"/>
</dbReference>
<dbReference type="SUPFAM" id="SSF46785">
    <property type="entry name" value="Winged helix' DNA-binding domain"/>
    <property type="match status" value="1"/>
</dbReference>
<dbReference type="InterPro" id="IPR036390">
    <property type="entry name" value="WH_DNA-bd_sf"/>
</dbReference>
<organism evidence="2 3">
    <name type="scientific">Sinosporangium album</name>
    <dbReference type="NCBI Taxonomy" id="504805"/>
    <lineage>
        <taxon>Bacteria</taxon>
        <taxon>Bacillati</taxon>
        <taxon>Actinomycetota</taxon>
        <taxon>Actinomycetes</taxon>
        <taxon>Streptosporangiales</taxon>
        <taxon>Streptosporangiaceae</taxon>
        <taxon>Sinosporangium</taxon>
    </lineage>
</organism>
<dbReference type="InterPro" id="IPR039422">
    <property type="entry name" value="MarR/SlyA-like"/>
</dbReference>
<keyword evidence="2" id="KW-0238">DNA-binding</keyword>
<evidence type="ECO:0000259" key="1">
    <source>
        <dbReference type="PROSITE" id="PS50995"/>
    </source>
</evidence>
<sequence>METTAGAVIDAALFRLRRMWARPLRPRRIGDAGRPVQMSNLMVVGAVRQLGHELPEVTVGAVAEYMDVDPSTASRLVNDAVGAGFVDREESQVDARRARLVPSAVGRRVLDAVSRYRRQHVDGLLADWSEEDRERFATLLARFAETSAARPPDLDRLDAVITEALSGEGDRASE</sequence>
<dbReference type="InterPro" id="IPR000835">
    <property type="entry name" value="HTH_MarR-typ"/>
</dbReference>
<dbReference type="GO" id="GO:0003700">
    <property type="term" value="F:DNA-binding transcription factor activity"/>
    <property type="evidence" value="ECO:0007669"/>
    <property type="project" value="InterPro"/>
</dbReference>
<dbReference type="GO" id="GO:0003677">
    <property type="term" value="F:DNA binding"/>
    <property type="evidence" value="ECO:0007669"/>
    <property type="project" value="UniProtKB-KW"/>
</dbReference>
<proteinExistence type="predicted"/>
<dbReference type="InterPro" id="IPR036388">
    <property type="entry name" value="WH-like_DNA-bd_sf"/>
</dbReference>
<name>A0A1G7T918_9ACTN</name>
<protein>
    <submittedName>
        <fullName evidence="2">DNA-binding transcriptional regulator, MarR family</fullName>
    </submittedName>
</protein>
<dbReference type="AlphaFoldDB" id="A0A1G7T918"/>